<keyword evidence="3" id="KW-0808">Transferase</keyword>
<keyword evidence="5" id="KW-0012">Acyltransferase</keyword>
<keyword evidence="2" id="KW-0441">Lipid A biosynthesis</keyword>
<evidence type="ECO:0000256" key="5">
    <source>
        <dbReference type="ARBA" id="ARBA00023315"/>
    </source>
</evidence>
<dbReference type="EMBL" id="UINC01005520">
    <property type="protein sequence ID" value="SVA21847.1"/>
    <property type="molecule type" value="Genomic_DNA"/>
</dbReference>
<evidence type="ECO:0000256" key="1">
    <source>
        <dbReference type="ARBA" id="ARBA00022516"/>
    </source>
</evidence>
<dbReference type="InterPro" id="IPR029098">
    <property type="entry name" value="Acetyltransf_C"/>
</dbReference>
<accession>A0A381U3G4</accession>
<protein>
    <recommendedName>
        <fullName evidence="7">UDP N-acetylglucosamine O-acyltransferase C-terminal domain-containing protein</fullName>
    </recommendedName>
</protein>
<feature type="domain" description="UDP N-acetylglucosamine O-acyltransferase C-terminal" evidence="7">
    <location>
        <begin position="174"/>
        <end position="255"/>
    </location>
</feature>
<sequence>VIHETAVISKGAQLADDVTIGPYSIIGPDVSIASGTIIESHVLITGRTNIGQDNHIYSFSSIGDHPQDMKYKGEDTELEIGDRNTIREYCTINKGSIQDTGVTRLGNDNWIMAYVHLAHDCQIGNNTIFANNTTLAGHVEVGDYAIFGGFSGAHQFCKIGCHSFLGMYSGVSRDLPPYVIVTGQPAIPRGINLEGLKRRDFNPDQIRNIKTAYKYLYKSELRLEEAQEKISGLNEVSNELQVMINFLKASSRGIVR</sequence>
<evidence type="ECO:0000256" key="6">
    <source>
        <dbReference type="SAM" id="Coils"/>
    </source>
</evidence>
<proteinExistence type="inferred from homology"/>
<dbReference type="PANTHER" id="PTHR43480:SF1">
    <property type="entry name" value="ACYL-[ACYL-CARRIER-PROTEIN]--UDP-N-ACETYLGLUCOSAMINE O-ACYLTRANSFERASE, MITOCHONDRIAL-RELATED"/>
    <property type="match status" value="1"/>
</dbReference>
<dbReference type="InterPro" id="IPR011004">
    <property type="entry name" value="Trimer_LpxA-like_sf"/>
</dbReference>
<dbReference type="Gene3D" id="2.160.10.10">
    <property type="entry name" value="Hexapeptide repeat proteins"/>
    <property type="match status" value="1"/>
</dbReference>
<keyword evidence="1" id="KW-0444">Lipid biosynthesis</keyword>
<dbReference type="Gene3D" id="1.20.1180.10">
    <property type="entry name" value="Udp N-acetylglucosamine O-acyltransferase, C-terminal domain"/>
    <property type="match status" value="1"/>
</dbReference>
<dbReference type="NCBIfam" id="TIGR01852">
    <property type="entry name" value="lipid_A_lpxA"/>
    <property type="match status" value="1"/>
</dbReference>
<evidence type="ECO:0000313" key="8">
    <source>
        <dbReference type="EMBL" id="SVA21847.1"/>
    </source>
</evidence>
<keyword evidence="6" id="KW-0175">Coiled coil</keyword>
<dbReference type="InterPro" id="IPR001451">
    <property type="entry name" value="Hexapep"/>
</dbReference>
<dbReference type="CDD" id="cd03351">
    <property type="entry name" value="LbH_UDP-GlcNAc_AT"/>
    <property type="match status" value="1"/>
</dbReference>
<dbReference type="HAMAP" id="MF_00387">
    <property type="entry name" value="LpxA"/>
    <property type="match status" value="1"/>
</dbReference>
<dbReference type="PANTHER" id="PTHR43480">
    <property type="entry name" value="ACYL-[ACYL-CARRIER-PROTEIN]--UDP-N-ACETYLGLUCOSAMINE O-ACYLTRANSFERASE"/>
    <property type="match status" value="1"/>
</dbReference>
<feature type="coiled-coil region" evidence="6">
    <location>
        <begin position="216"/>
        <end position="243"/>
    </location>
</feature>
<dbReference type="InterPro" id="IPR010137">
    <property type="entry name" value="Lipid_A_LpxA"/>
</dbReference>
<dbReference type="SUPFAM" id="SSF51161">
    <property type="entry name" value="Trimeric LpxA-like enzymes"/>
    <property type="match status" value="1"/>
</dbReference>
<dbReference type="AlphaFoldDB" id="A0A381U3G4"/>
<evidence type="ECO:0000256" key="4">
    <source>
        <dbReference type="ARBA" id="ARBA00023098"/>
    </source>
</evidence>
<dbReference type="Pfam" id="PF00132">
    <property type="entry name" value="Hexapep"/>
    <property type="match status" value="2"/>
</dbReference>
<evidence type="ECO:0000259" key="7">
    <source>
        <dbReference type="Pfam" id="PF13720"/>
    </source>
</evidence>
<dbReference type="GO" id="GO:0008780">
    <property type="term" value="F:acyl-[acyl-carrier-protein]-UDP-N-acetylglucosamine O-acyltransferase activity"/>
    <property type="evidence" value="ECO:0007669"/>
    <property type="project" value="InterPro"/>
</dbReference>
<feature type="non-terminal residue" evidence="8">
    <location>
        <position position="1"/>
    </location>
</feature>
<dbReference type="GO" id="GO:0016020">
    <property type="term" value="C:membrane"/>
    <property type="evidence" value="ECO:0007669"/>
    <property type="project" value="GOC"/>
</dbReference>
<dbReference type="InterPro" id="IPR037157">
    <property type="entry name" value="Acetyltransf_C_sf"/>
</dbReference>
<dbReference type="Pfam" id="PF13720">
    <property type="entry name" value="Acetyltransf_11"/>
    <property type="match status" value="1"/>
</dbReference>
<dbReference type="PIRSF" id="PIRSF000456">
    <property type="entry name" value="UDP-GlcNAc_acltr"/>
    <property type="match status" value="1"/>
</dbReference>
<reference evidence="8" key="1">
    <citation type="submission" date="2018-05" db="EMBL/GenBank/DDBJ databases">
        <authorList>
            <person name="Lanie J.A."/>
            <person name="Ng W.-L."/>
            <person name="Kazmierczak K.M."/>
            <person name="Andrzejewski T.M."/>
            <person name="Davidsen T.M."/>
            <person name="Wayne K.J."/>
            <person name="Tettelin H."/>
            <person name="Glass J.I."/>
            <person name="Rusch D."/>
            <person name="Podicherti R."/>
            <person name="Tsui H.-C.T."/>
            <person name="Winkler M.E."/>
        </authorList>
    </citation>
    <scope>NUCLEOTIDE SEQUENCE</scope>
</reference>
<dbReference type="NCBIfam" id="NF003657">
    <property type="entry name" value="PRK05289.1"/>
    <property type="match status" value="1"/>
</dbReference>
<gene>
    <name evidence="8" type="ORF">METZ01_LOCUS74701</name>
</gene>
<keyword evidence="4" id="KW-0443">Lipid metabolism</keyword>
<evidence type="ECO:0000256" key="3">
    <source>
        <dbReference type="ARBA" id="ARBA00022679"/>
    </source>
</evidence>
<organism evidence="8">
    <name type="scientific">marine metagenome</name>
    <dbReference type="NCBI Taxonomy" id="408172"/>
    <lineage>
        <taxon>unclassified sequences</taxon>
        <taxon>metagenomes</taxon>
        <taxon>ecological metagenomes</taxon>
    </lineage>
</organism>
<evidence type="ECO:0000256" key="2">
    <source>
        <dbReference type="ARBA" id="ARBA00022556"/>
    </source>
</evidence>
<name>A0A381U3G4_9ZZZZ</name>
<dbReference type="GO" id="GO:0009245">
    <property type="term" value="P:lipid A biosynthetic process"/>
    <property type="evidence" value="ECO:0007669"/>
    <property type="project" value="UniProtKB-KW"/>
</dbReference>